<dbReference type="OrthoDB" id="10057873at2759"/>
<accession>A0A4C1V5C5</accession>
<evidence type="ECO:0000313" key="2">
    <source>
        <dbReference type="Proteomes" id="UP000299102"/>
    </source>
</evidence>
<reference evidence="1 2" key="1">
    <citation type="journal article" date="2019" name="Commun. Biol.">
        <title>The bagworm genome reveals a unique fibroin gene that provides high tensile strength.</title>
        <authorList>
            <person name="Kono N."/>
            <person name="Nakamura H."/>
            <person name="Ohtoshi R."/>
            <person name="Tomita M."/>
            <person name="Numata K."/>
            <person name="Arakawa K."/>
        </authorList>
    </citation>
    <scope>NUCLEOTIDE SEQUENCE [LARGE SCALE GENOMIC DNA]</scope>
</reference>
<gene>
    <name evidence="1" type="ORF">EVAR_17036_1</name>
</gene>
<protein>
    <submittedName>
        <fullName evidence="1">Uncharacterized protein</fullName>
    </submittedName>
</protein>
<evidence type="ECO:0000313" key="1">
    <source>
        <dbReference type="EMBL" id="GBP33710.1"/>
    </source>
</evidence>
<dbReference type="AlphaFoldDB" id="A0A4C1V5C5"/>
<dbReference type="EMBL" id="BGZK01000278">
    <property type="protein sequence ID" value="GBP33710.1"/>
    <property type="molecule type" value="Genomic_DNA"/>
</dbReference>
<sequence length="204" mass="23576">MLASNTNEDDTLENRDFPVHTRSKDAALKTSIFKTSYRAAMAKARATWNLQSRNTVVSDSIKSELGKKLFLPNTRRWKSTYDALVVLNTILETKRPAIHRDMIEMNLPPFNDQNVAIMKEYVKMHRCAPLANALLSGIKKRFERFMEDEVCQLAAAFHSKFRLVWLQKYENRKFSIVRKLIEAKVENALIKEREAIGKDNISIS</sequence>
<dbReference type="Proteomes" id="UP000299102">
    <property type="component" value="Unassembled WGS sequence"/>
</dbReference>
<keyword evidence="2" id="KW-1185">Reference proteome</keyword>
<dbReference type="STRING" id="151549.A0A4C1V5C5"/>
<name>A0A4C1V5C5_EUMVA</name>
<comment type="caution">
    <text evidence="1">The sequence shown here is derived from an EMBL/GenBank/DDBJ whole genome shotgun (WGS) entry which is preliminary data.</text>
</comment>
<proteinExistence type="predicted"/>
<organism evidence="1 2">
    <name type="scientific">Eumeta variegata</name>
    <name type="common">Bagworm moth</name>
    <name type="synonym">Eumeta japonica</name>
    <dbReference type="NCBI Taxonomy" id="151549"/>
    <lineage>
        <taxon>Eukaryota</taxon>
        <taxon>Metazoa</taxon>
        <taxon>Ecdysozoa</taxon>
        <taxon>Arthropoda</taxon>
        <taxon>Hexapoda</taxon>
        <taxon>Insecta</taxon>
        <taxon>Pterygota</taxon>
        <taxon>Neoptera</taxon>
        <taxon>Endopterygota</taxon>
        <taxon>Lepidoptera</taxon>
        <taxon>Glossata</taxon>
        <taxon>Ditrysia</taxon>
        <taxon>Tineoidea</taxon>
        <taxon>Psychidae</taxon>
        <taxon>Oiketicinae</taxon>
        <taxon>Eumeta</taxon>
    </lineage>
</organism>